<evidence type="ECO:0000313" key="6">
    <source>
        <dbReference type="EMBL" id="PTX72182.1"/>
    </source>
</evidence>
<dbReference type="EMBL" id="QBKU01000013">
    <property type="protein sequence ID" value="PTX72182.1"/>
    <property type="molecule type" value="Genomic_DNA"/>
</dbReference>
<dbReference type="AlphaFoldDB" id="A0A2T6CAF2"/>
<evidence type="ECO:0000256" key="3">
    <source>
        <dbReference type="ARBA" id="ARBA00023125"/>
    </source>
</evidence>
<dbReference type="InterPro" id="IPR032874">
    <property type="entry name" value="DDE_dom"/>
</dbReference>
<dbReference type="InterPro" id="IPR052183">
    <property type="entry name" value="IS_Transposase"/>
</dbReference>
<dbReference type="GO" id="GO:0003677">
    <property type="term" value="F:DNA binding"/>
    <property type="evidence" value="ECO:0007669"/>
    <property type="project" value="UniProtKB-KW"/>
</dbReference>
<comment type="function">
    <text evidence="1">Involved in the transposition of the insertion sequence.</text>
</comment>
<dbReference type="GO" id="GO:0032196">
    <property type="term" value="P:transposition"/>
    <property type="evidence" value="ECO:0007669"/>
    <property type="project" value="UniProtKB-KW"/>
</dbReference>
<dbReference type="Gene3D" id="3.30.420.10">
    <property type="entry name" value="Ribonuclease H-like superfamily/Ribonuclease H"/>
    <property type="match status" value="1"/>
</dbReference>
<gene>
    <name evidence="6" type="ORF">C8N31_113108</name>
</gene>
<dbReference type="Pfam" id="PF13610">
    <property type="entry name" value="DDE_Tnp_IS240"/>
    <property type="match status" value="1"/>
</dbReference>
<dbReference type="InterPro" id="IPR012337">
    <property type="entry name" value="RNaseH-like_sf"/>
</dbReference>
<keyword evidence="2" id="KW-0815">Transposition</keyword>
<keyword evidence="4" id="KW-0233">DNA recombination</keyword>
<dbReference type="Proteomes" id="UP000244092">
    <property type="component" value="Unassembled WGS sequence"/>
</dbReference>
<comment type="caution">
    <text evidence="6">The sequence shown here is derived from an EMBL/GenBank/DDBJ whole genome shotgun (WGS) entry which is preliminary data.</text>
</comment>
<organism evidence="6 7">
    <name type="scientific">Sulfitobacter mediterraneus</name>
    <dbReference type="NCBI Taxonomy" id="83219"/>
    <lineage>
        <taxon>Bacteria</taxon>
        <taxon>Pseudomonadati</taxon>
        <taxon>Pseudomonadota</taxon>
        <taxon>Alphaproteobacteria</taxon>
        <taxon>Rhodobacterales</taxon>
        <taxon>Roseobacteraceae</taxon>
        <taxon>Sulfitobacter</taxon>
    </lineage>
</organism>
<protein>
    <submittedName>
        <fullName evidence="6">Transposase-like protein</fullName>
    </submittedName>
</protein>
<evidence type="ECO:0000256" key="4">
    <source>
        <dbReference type="ARBA" id="ARBA00023172"/>
    </source>
</evidence>
<dbReference type="GO" id="GO:0006310">
    <property type="term" value="P:DNA recombination"/>
    <property type="evidence" value="ECO:0007669"/>
    <property type="project" value="UniProtKB-KW"/>
</dbReference>
<dbReference type="SUPFAM" id="SSF53098">
    <property type="entry name" value="Ribonuclease H-like"/>
    <property type="match status" value="1"/>
</dbReference>
<feature type="domain" description="DDE" evidence="5">
    <location>
        <begin position="74"/>
        <end position="201"/>
    </location>
</feature>
<dbReference type="PANTHER" id="PTHR35528">
    <property type="entry name" value="BLL1675 PROTEIN"/>
    <property type="match status" value="1"/>
</dbReference>
<dbReference type="InterPro" id="IPR047930">
    <property type="entry name" value="Transpos_IS6"/>
</dbReference>
<sequence>MSKISYVRHRFPPEVIQRAVWLYFRFPLSFRDVEEVLAERGIDVSYETIRRWILKFGSAIAASVRSRRVQPSGTWHLDEVFVRIGGKRTYLWRAVDDEGEVLEVLAQSRRNKRAALKLMRKLLKKQGYIPDEIVTDKLASYAAALRELGLAHLHVTGGRLNNRAEVSHQPTRRRERRMGRFKSPGSMQRFLSVHDAIYNHFNVQRHLISRPVLRQMRARAAAEWHQIVAA</sequence>
<name>A0A2T6CAF2_9RHOB</name>
<accession>A0A2T6CAF2</accession>
<evidence type="ECO:0000256" key="2">
    <source>
        <dbReference type="ARBA" id="ARBA00022578"/>
    </source>
</evidence>
<dbReference type="RefSeq" id="WP_025047580.1">
    <property type="nucleotide sequence ID" value="NZ_QBKU01000013.1"/>
</dbReference>
<evidence type="ECO:0000256" key="1">
    <source>
        <dbReference type="ARBA" id="ARBA00002286"/>
    </source>
</evidence>
<dbReference type="PANTHER" id="PTHR35528:SF3">
    <property type="entry name" value="BLL1675 PROTEIN"/>
    <property type="match status" value="1"/>
</dbReference>
<dbReference type="InterPro" id="IPR036397">
    <property type="entry name" value="RNaseH_sf"/>
</dbReference>
<evidence type="ECO:0000313" key="7">
    <source>
        <dbReference type="Proteomes" id="UP000244092"/>
    </source>
</evidence>
<evidence type="ECO:0000259" key="5">
    <source>
        <dbReference type="Pfam" id="PF13610"/>
    </source>
</evidence>
<proteinExistence type="predicted"/>
<dbReference type="OrthoDB" id="4315389at2"/>
<keyword evidence="3" id="KW-0238">DNA-binding</keyword>
<reference evidence="6 7" key="1">
    <citation type="submission" date="2018-04" db="EMBL/GenBank/DDBJ databases">
        <title>Genomic Encyclopedia of Archaeal and Bacterial Type Strains, Phase II (KMG-II): from individual species to whole genera.</title>
        <authorList>
            <person name="Goeker M."/>
        </authorList>
    </citation>
    <scope>NUCLEOTIDE SEQUENCE [LARGE SCALE GENOMIC DNA]</scope>
    <source>
        <strain evidence="6 7">DSM 12244</strain>
    </source>
</reference>
<dbReference type="NCBIfam" id="NF033587">
    <property type="entry name" value="transpos_IS6"/>
    <property type="match status" value="1"/>
</dbReference>